<feature type="domain" description="Xylanolytic transcriptional activator regulatory" evidence="6">
    <location>
        <begin position="315"/>
        <end position="389"/>
    </location>
</feature>
<sequence>MDPASKQASMFKDSKRNRRPTSCEQCRLRKYANNAIRHRKAAKGSSSSSSNASNSNVGERLQRVENLVFELVNGGGGGIMDLSNGDHDVFVDHGSQVGRTRNHGHGGASRIETTATHGDDMGKSFLHRPTEQSTHWLAILDDIKEVREQLSQSEIFTPEDNDMNNEQAEEELDLALGPMELPKFQDIIQSLPPRPICDKILAQYFNSSLILPIIHPTKFLNEYEKFWHNPARAPVLWVGVLFSILTLALAINQSTGEGTIDVGSQATLSVRMLRNRTAQCLMMGNYTNATSYAVEAMVLLFLGKYVGKSDSSFDSWFLMGNIIRLAMRMGYHRDPKYRRDISLFEGEMRRRRWHAILQLDLLLSFQMGMPSMIPVDCSDTELPRNFKDSDIYPNVDSLPSPRPLSDHTPVLYTIVKGGIMNVFRKVIAHTQSSITWPPPYPRTIELDNKLRETYAGIPDDFKMKPIKQSIIDSSSMIINRCTVELLFLKGIMVLHRRYLNTERFDAQYDYSRRACVDAALTILSRQADLHEATQPHGRLYEDRWMVSSLTAHDFLLASMVICLELSLLIRSPNNLVDSSPSLINSPSRFGKLLDALLDSQRIWASKSAYSKEARTASLTLQLMLEKVQGSSSPYSLTNGSTNDPMSTKSSSDDAMTYANIGDGELPFAGTMTDMIDGSENLDWAILDQYLQNTGSLMTPLDMPDDGWDLLNMDSC</sequence>
<evidence type="ECO:0000313" key="8">
    <source>
        <dbReference type="Proteomes" id="UP000214365"/>
    </source>
</evidence>
<dbReference type="STRING" id="1441469.A0A225B306"/>
<feature type="region of interest" description="Disordered" evidence="5">
    <location>
        <begin position="97"/>
        <end position="120"/>
    </location>
</feature>
<dbReference type="PANTHER" id="PTHR31001:SF49">
    <property type="entry name" value="ZN(II)2CYS6 TRANSCRIPTION FACTOR (EUROFUNG)"/>
    <property type="match status" value="1"/>
</dbReference>
<dbReference type="AlphaFoldDB" id="A0A225B306"/>
<evidence type="ECO:0000256" key="2">
    <source>
        <dbReference type="ARBA" id="ARBA00023015"/>
    </source>
</evidence>
<feature type="compositionally biased region" description="Low complexity" evidence="5">
    <location>
        <begin position="45"/>
        <end position="56"/>
    </location>
</feature>
<reference evidence="7 8" key="1">
    <citation type="submission" date="2015-06" db="EMBL/GenBank/DDBJ databases">
        <title>Talaromyces atroroseus IBT 11181 draft genome.</title>
        <authorList>
            <person name="Rasmussen K.B."/>
            <person name="Rasmussen S."/>
            <person name="Petersen B."/>
            <person name="Sicheritz-Ponten T."/>
            <person name="Mortensen U.H."/>
            <person name="Thrane U."/>
        </authorList>
    </citation>
    <scope>NUCLEOTIDE SEQUENCE [LARGE SCALE GENOMIC DNA]</scope>
    <source>
        <strain evidence="7 8">IBT 11181</strain>
    </source>
</reference>
<keyword evidence="3" id="KW-0804">Transcription</keyword>
<dbReference type="CDD" id="cd12148">
    <property type="entry name" value="fungal_TF_MHR"/>
    <property type="match status" value="1"/>
</dbReference>
<dbReference type="PANTHER" id="PTHR31001">
    <property type="entry name" value="UNCHARACTERIZED TRANSCRIPTIONAL REGULATORY PROTEIN"/>
    <property type="match status" value="1"/>
</dbReference>
<comment type="subcellular location">
    <subcellularLocation>
        <location evidence="1">Nucleus</location>
    </subcellularLocation>
</comment>
<organism evidence="7 8">
    <name type="scientific">Talaromyces atroroseus</name>
    <dbReference type="NCBI Taxonomy" id="1441469"/>
    <lineage>
        <taxon>Eukaryota</taxon>
        <taxon>Fungi</taxon>
        <taxon>Dikarya</taxon>
        <taxon>Ascomycota</taxon>
        <taxon>Pezizomycotina</taxon>
        <taxon>Eurotiomycetes</taxon>
        <taxon>Eurotiomycetidae</taxon>
        <taxon>Eurotiales</taxon>
        <taxon>Trichocomaceae</taxon>
        <taxon>Talaromyces</taxon>
        <taxon>Talaromyces sect. Trachyspermi</taxon>
    </lineage>
</organism>
<protein>
    <recommendedName>
        <fullName evidence="6">Xylanolytic transcriptional activator regulatory domain-containing protein</fullName>
    </recommendedName>
</protein>
<dbReference type="Proteomes" id="UP000214365">
    <property type="component" value="Unassembled WGS sequence"/>
</dbReference>
<dbReference type="GeneID" id="31001954"/>
<evidence type="ECO:0000256" key="5">
    <source>
        <dbReference type="SAM" id="MobiDB-lite"/>
    </source>
</evidence>
<evidence type="ECO:0000256" key="1">
    <source>
        <dbReference type="ARBA" id="ARBA00004123"/>
    </source>
</evidence>
<dbReference type="OrthoDB" id="5431381at2759"/>
<dbReference type="GO" id="GO:0003677">
    <property type="term" value="F:DNA binding"/>
    <property type="evidence" value="ECO:0007669"/>
    <property type="project" value="InterPro"/>
</dbReference>
<dbReference type="GO" id="GO:0008270">
    <property type="term" value="F:zinc ion binding"/>
    <property type="evidence" value="ECO:0007669"/>
    <property type="project" value="InterPro"/>
</dbReference>
<dbReference type="Pfam" id="PF04082">
    <property type="entry name" value="Fungal_trans"/>
    <property type="match status" value="1"/>
</dbReference>
<feature type="region of interest" description="Disordered" evidence="5">
    <location>
        <begin position="1"/>
        <end position="58"/>
    </location>
</feature>
<accession>A0A225B306</accession>
<proteinExistence type="predicted"/>
<dbReference type="RefSeq" id="XP_020121787.1">
    <property type="nucleotide sequence ID" value="XM_020264914.1"/>
</dbReference>
<evidence type="ECO:0000256" key="4">
    <source>
        <dbReference type="ARBA" id="ARBA00023242"/>
    </source>
</evidence>
<dbReference type="SMART" id="SM00906">
    <property type="entry name" value="Fungal_trans"/>
    <property type="match status" value="1"/>
</dbReference>
<evidence type="ECO:0000313" key="7">
    <source>
        <dbReference type="EMBL" id="OKL61666.1"/>
    </source>
</evidence>
<dbReference type="EMBL" id="LFMY01000003">
    <property type="protein sequence ID" value="OKL61666.1"/>
    <property type="molecule type" value="Genomic_DNA"/>
</dbReference>
<dbReference type="InterPro" id="IPR050613">
    <property type="entry name" value="Sec_Metabolite_Reg"/>
</dbReference>
<keyword evidence="8" id="KW-1185">Reference proteome</keyword>
<name>A0A225B306_TALAT</name>
<evidence type="ECO:0000256" key="3">
    <source>
        <dbReference type="ARBA" id="ARBA00023163"/>
    </source>
</evidence>
<feature type="region of interest" description="Disordered" evidence="5">
    <location>
        <begin position="630"/>
        <end position="652"/>
    </location>
</feature>
<dbReference type="GO" id="GO:0005634">
    <property type="term" value="C:nucleus"/>
    <property type="evidence" value="ECO:0007669"/>
    <property type="project" value="UniProtKB-SubCell"/>
</dbReference>
<evidence type="ECO:0000259" key="6">
    <source>
        <dbReference type="SMART" id="SM00906"/>
    </source>
</evidence>
<dbReference type="GO" id="GO:0006351">
    <property type="term" value="P:DNA-templated transcription"/>
    <property type="evidence" value="ECO:0007669"/>
    <property type="project" value="InterPro"/>
</dbReference>
<keyword evidence="4" id="KW-0539">Nucleus</keyword>
<gene>
    <name evidence="7" type="ORF">UA08_02199</name>
</gene>
<keyword evidence="2" id="KW-0805">Transcription regulation</keyword>
<dbReference type="InterPro" id="IPR007219">
    <property type="entry name" value="XnlR_reg_dom"/>
</dbReference>
<comment type="caution">
    <text evidence="7">The sequence shown here is derived from an EMBL/GenBank/DDBJ whole genome shotgun (WGS) entry which is preliminary data.</text>
</comment>